<dbReference type="PANTHER" id="PTHR42702">
    <property type="entry name" value="NUCLEOTIDE PYROPHOSPHOHYDROLASE"/>
    <property type="match status" value="1"/>
</dbReference>
<sequence length="101" mass="11350">MDELVKNVEAWAREKNLDIAESSKQFLKVSEEVGEVAAALARDNKDDLRDGIGDVMVTLIILAMQNDMDLYECLNQAYNEIKDRKGKNVNGVFVKESDLNS</sequence>
<dbReference type="Gene3D" id="1.10.287.1080">
    <property type="entry name" value="MazG-like"/>
    <property type="match status" value="1"/>
</dbReference>
<feature type="domain" description="NTP pyrophosphohydrolase MazG-like" evidence="1">
    <location>
        <begin position="28"/>
        <end position="85"/>
    </location>
</feature>
<dbReference type="SUPFAM" id="SSF101386">
    <property type="entry name" value="all-alpha NTP pyrophosphatases"/>
    <property type="match status" value="1"/>
</dbReference>
<name>A0A7H0FMF5_ENTFL</name>
<dbReference type="InterPro" id="IPR004518">
    <property type="entry name" value="MazG-like_dom"/>
</dbReference>
<evidence type="ECO:0000313" key="2">
    <source>
        <dbReference type="EMBL" id="QNP37221.1"/>
    </source>
</evidence>
<dbReference type="EMBL" id="CP060804">
    <property type="protein sequence ID" value="QNP37221.1"/>
    <property type="molecule type" value="Genomic_DNA"/>
</dbReference>
<dbReference type="PANTHER" id="PTHR42702:SF1">
    <property type="entry name" value="REGULATORY PROTEIN FOR BETA-LACTAMASE"/>
    <property type="match status" value="1"/>
</dbReference>
<organism evidence="2 3">
    <name type="scientific">Enterococcus faecalis</name>
    <name type="common">Streptococcus faecalis</name>
    <dbReference type="NCBI Taxonomy" id="1351"/>
    <lineage>
        <taxon>Bacteria</taxon>
        <taxon>Bacillati</taxon>
        <taxon>Bacillota</taxon>
        <taxon>Bacilli</taxon>
        <taxon>Lactobacillales</taxon>
        <taxon>Enterococcaceae</taxon>
        <taxon>Enterococcus</taxon>
    </lineage>
</organism>
<evidence type="ECO:0000259" key="1">
    <source>
        <dbReference type="Pfam" id="PF03819"/>
    </source>
</evidence>
<reference evidence="2 3" key="1">
    <citation type="submission" date="2020-08" db="EMBL/GenBank/DDBJ databases">
        <title>Enterococcus faecalis SF28073 genome assembly.</title>
        <authorList>
            <person name="Duerkop B.A."/>
            <person name="Johnson C.N."/>
        </authorList>
    </citation>
    <scope>NUCLEOTIDE SEQUENCE [LARGE SCALE GENOMIC DNA]</scope>
    <source>
        <strain evidence="2 3">SF28073</strain>
    </source>
</reference>
<dbReference type="RefSeq" id="WP_002380703.1">
    <property type="nucleotide sequence ID" value="NZ_CABGKB010000008.1"/>
</dbReference>
<dbReference type="AlphaFoldDB" id="A0A7H0FMF5"/>
<protein>
    <submittedName>
        <fullName evidence="2">MazG-like family protein</fullName>
    </submittedName>
</protein>
<gene>
    <name evidence="2" type="ORF">H9Q64_12210</name>
</gene>
<dbReference type="Pfam" id="PF03819">
    <property type="entry name" value="MazG"/>
    <property type="match status" value="1"/>
</dbReference>
<dbReference type="Proteomes" id="UP000516122">
    <property type="component" value="Chromosome"/>
</dbReference>
<dbReference type="CDD" id="cd11540">
    <property type="entry name" value="NTP-PPase_u3"/>
    <property type="match status" value="1"/>
</dbReference>
<evidence type="ECO:0000313" key="3">
    <source>
        <dbReference type="Proteomes" id="UP000516122"/>
    </source>
</evidence>
<accession>A0A7H0FMF5</accession>
<proteinExistence type="predicted"/>